<dbReference type="GO" id="GO:0016987">
    <property type="term" value="F:sigma factor activity"/>
    <property type="evidence" value="ECO:0007669"/>
    <property type="project" value="UniProtKB-KW"/>
</dbReference>
<dbReference type="Gene3D" id="1.10.10.10">
    <property type="entry name" value="Winged helix-like DNA-binding domain superfamily/Winged helix DNA-binding domain"/>
    <property type="match status" value="1"/>
</dbReference>
<dbReference type="InterPro" id="IPR013249">
    <property type="entry name" value="RNA_pol_sigma70_r4_t2"/>
</dbReference>
<dbReference type="GO" id="GO:0006352">
    <property type="term" value="P:DNA-templated transcription initiation"/>
    <property type="evidence" value="ECO:0007669"/>
    <property type="project" value="InterPro"/>
</dbReference>
<dbReference type="OrthoDB" id="1524077at2"/>
<keyword evidence="8" id="KW-1185">Reference proteome</keyword>
<dbReference type="InterPro" id="IPR007627">
    <property type="entry name" value="RNA_pol_sigma70_r2"/>
</dbReference>
<feature type="domain" description="RNA polymerase sigma factor 70 region 4 type 2" evidence="6">
    <location>
        <begin position="127"/>
        <end position="176"/>
    </location>
</feature>
<dbReference type="Gene3D" id="1.10.1740.10">
    <property type="match status" value="1"/>
</dbReference>
<evidence type="ECO:0000313" key="8">
    <source>
        <dbReference type="Proteomes" id="UP000198836"/>
    </source>
</evidence>
<dbReference type="InterPro" id="IPR014284">
    <property type="entry name" value="RNA_pol_sigma-70_dom"/>
</dbReference>
<sequence>MKDVYLSKSDEDLMSLMINRDSLAFEALFNRYYPALCKFTSIYIKDYNRAEELIADLFMKLWDKKHDLQIRSIKKYLFTAAKNLAFNEVQRIKFHILSINDREETLNYPDTYLNPHEQLTSRESYSEIMDLIKLLPDRQREVLLMSRIDMMEKSIIADLLGITTRTVETLLYQAVKNFKLLTADRSAI</sequence>
<accession>A0A1I0SEU2</accession>
<keyword evidence="3" id="KW-0731">Sigma factor</keyword>
<dbReference type="Pfam" id="PF04542">
    <property type="entry name" value="Sigma70_r2"/>
    <property type="match status" value="1"/>
</dbReference>
<dbReference type="NCBIfam" id="TIGR02937">
    <property type="entry name" value="sigma70-ECF"/>
    <property type="match status" value="1"/>
</dbReference>
<evidence type="ECO:0000256" key="4">
    <source>
        <dbReference type="ARBA" id="ARBA00023163"/>
    </source>
</evidence>
<keyword evidence="2" id="KW-0805">Transcription regulation</keyword>
<dbReference type="GO" id="GO:0003677">
    <property type="term" value="F:DNA binding"/>
    <property type="evidence" value="ECO:0007669"/>
    <property type="project" value="InterPro"/>
</dbReference>
<evidence type="ECO:0000313" key="7">
    <source>
        <dbReference type="EMBL" id="SFA37957.1"/>
    </source>
</evidence>
<dbReference type="Pfam" id="PF08281">
    <property type="entry name" value="Sigma70_r4_2"/>
    <property type="match status" value="1"/>
</dbReference>
<keyword evidence="4" id="KW-0804">Transcription</keyword>
<evidence type="ECO:0000256" key="3">
    <source>
        <dbReference type="ARBA" id="ARBA00023082"/>
    </source>
</evidence>
<evidence type="ECO:0000259" key="5">
    <source>
        <dbReference type="Pfam" id="PF04542"/>
    </source>
</evidence>
<dbReference type="InterPro" id="IPR013325">
    <property type="entry name" value="RNA_pol_sigma_r2"/>
</dbReference>
<organism evidence="7 8">
    <name type="scientific">Pedobacter suwonensis</name>
    <dbReference type="NCBI Taxonomy" id="332999"/>
    <lineage>
        <taxon>Bacteria</taxon>
        <taxon>Pseudomonadati</taxon>
        <taxon>Bacteroidota</taxon>
        <taxon>Sphingobacteriia</taxon>
        <taxon>Sphingobacteriales</taxon>
        <taxon>Sphingobacteriaceae</taxon>
        <taxon>Pedobacter</taxon>
    </lineage>
</organism>
<protein>
    <submittedName>
        <fullName evidence="7">RNA polymerase sigma-70 factor, ECF subfamily</fullName>
    </submittedName>
</protein>
<comment type="similarity">
    <text evidence="1">Belongs to the sigma-70 factor family. ECF subfamily.</text>
</comment>
<name>A0A1I0SEU2_9SPHI</name>
<dbReference type="STRING" id="332999.SAMN04488511_10176"/>
<feature type="domain" description="RNA polymerase sigma-70 region 2" evidence="5">
    <location>
        <begin position="28"/>
        <end position="91"/>
    </location>
</feature>
<dbReference type="InterPro" id="IPR039425">
    <property type="entry name" value="RNA_pol_sigma-70-like"/>
</dbReference>
<evidence type="ECO:0000259" key="6">
    <source>
        <dbReference type="Pfam" id="PF08281"/>
    </source>
</evidence>
<dbReference type="PANTHER" id="PTHR43133:SF46">
    <property type="entry name" value="RNA POLYMERASE SIGMA-70 FACTOR ECF SUBFAMILY"/>
    <property type="match status" value="1"/>
</dbReference>
<evidence type="ECO:0000256" key="2">
    <source>
        <dbReference type="ARBA" id="ARBA00023015"/>
    </source>
</evidence>
<dbReference type="InterPro" id="IPR013324">
    <property type="entry name" value="RNA_pol_sigma_r3/r4-like"/>
</dbReference>
<dbReference type="Proteomes" id="UP000198836">
    <property type="component" value="Unassembled WGS sequence"/>
</dbReference>
<dbReference type="SUPFAM" id="SSF88946">
    <property type="entry name" value="Sigma2 domain of RNA polymerase sigma factors"/>
    <property type="match status" value="1"/>
</dbReference>
<gene>
    <name evidence="7" type="ORF">SAMN04488511_10176</name>
</gene>
<proteinExistence type="inferred from homology"/>
<dbReference type="PANTHER" id="PTHR43133">
    <property type="entry name" value="RNA POLYMERASE ECF-TYPE SIGMA FACTO"/>
    <property type="match status" value="1"/>
</dbReference>
<evidence type="ECO:0000256" key="1">
    <source>
        <dbReference type="ARBA" id="ARBA00010641"/>
    </source>
</evidence>
<dbReference type="EMBL" id="FOJM01000001">
    <property type="protein sequence ID" value="SFA37957.1"/>
    <property type="molecule type" value="Genomic_DNA"/>
</dbReference>
<dbReference type="InterPro" id="IPR036388">
    <property type="entry name" value="WH-like_DNA-bd_sf"/>
</dbReference>
<dbReference type="AlphaFoldDB" id="A0A1I0SEU2"/>
<dbReference type="SUPFAM" id="SSF88659">
    <property type="entry name" value="Sigma3 and sigma4 domains of RNA polymerase sigma factors"/>
    <property type="match status" value="1"/>
</dbReference>
<reference evidence="8" key="1">
    <citation type="submission" date="2016-10" db="EMBL/GenBank/DDBJ databases">
        <authorList>
            <person name="Varghese N."/>
            <person name="Submissions S."/>
        </authorList>
    </citation>
    <scope>NUCLEOTIDE SEQUENCE [LARGE SCALE GENOMIC DNA]</scope>
    <source>
        <strain evidence="8">DSM 18130</strain>
    </source>
</reference>
<dbReference type="RefSeq" id="WP_090979016.1">
    <property type="nucleotide sequence ID" value="NZ_FOJM01000001.1"/>
</dbReference>